<dbReference type="CDD" id="cd00090">
    <property type="entry name" value="HTH_ARSR"/>
    <property type="match status" value="1"/>
</dbReference>
<dbReference type="PANTHER" id="PTHR38600:SF2">
    <property type="entry name" value="SLL0088 PROTEIN"/>
    <property type="match status" value="1"/>
</dbReference>
<dbReference type="Pfam" id="PF08220">
    <property type="entry name" value="HTH_DeoR"/>
    <property type="match status" value="1"/>
</dbReference>
<evidence type="ECO:0000313" key="6">
    <source>
        <dbReference type="Proteomes" id="UP001310386"/>
    </source>
</evidence>
<keyword evidence="6" id="KW-1185">Reference proteome</keyword>
<proteinExistence type="predicted"/>
<dbReference type="RefSeq" id="WP_371752388.1">
    <property type="nucleotide sequence ID" value="NZ_JAYJLD010000001.1"/>
</dbReference>
<dbReference type="InterPro" id="IPR036390">
    <property type="entry name" value="WH_DNA-bd_sf"/>
</dbReference>
<keyword evidence="3" id="KW-0804">Transcription</keyword>
<dbReference type="InterPro" id="IPR036388">
    <property type="entry name" value="WH-like_DNA-bd_sf"/>
</dbReference>
<evidence type="ECO:0000313" key="5">
    <source>
        <dbReference type="EMBL" id="MEB3100290.1"/>
    </source>
</evidence>
<evidence type="ECO:0000256" key="1">
    <source>
        <dbReference type="ARBA" id="ARBA00023015"/>
    </source>
</evidence>
<dbReference type="InterPro" id="IPR001034">
    <property type="entry name" value="DeoR_HTH"/>
</dbReference>
<feature type="domain" description="HTH deoR-type" evidence="4">
    <location>
        <begin position="6"/>
        <end position="65"/>
    </location>
</feature>
<accession>A0ABU5ZGR8</accession>
<evidence type="ECO:0000256" key="2">
    <source>
        <dbReference type="ARBA" id="ARBA00023125"/>
    </source>
</evidence>
<reference evidence="5" key="1">
    <citation type="submission" date="2023-12" db="EMBL/GenBank/DDBJ databases">
        <title>Fervidustalea candida gen. nov., sp. nov., a novel member of the family Paenibacillaceae isolated from a geothermal area.</title>
        <authorList>
            <person name="Li W.-J."/>
            <person name="Jiao J.-Y."/>
            <person name="Chen Y."/>
        </authorList>
    </citation>
    <scope>NUCLEOTIDE SEQUENCE</scope>
    <source>
        <strain evidence="5">SYSU GA230002</strain>
    </source>
</reference>
<evidence type="ECO:0000259" key="4">
    <source>
        <dbReference type="PROSITE" id="PS51000"/>
    </source>
</evidence>
<organism evidence="5 6">
    <name type="scientific">Ferviditalea candida</name>
    <dbReference type="NCBI Taxonomy" id="3108399"/>
    <lineage>
        <taxon>Bacteria</taxon>
        <taxon>Bacillati</taxon>
        <taxon>Bacillota</taxon>
        <taxon>Bacilli</taxon>
        <taxon>Bacillales</taxon>
        <taxon>Paenibacillaceae</taxon>
        <taxon>Ferviditalea</taxon>
    </lineage>
</organism>
<dbReference type="SMART" id="SM00420">
    <property type="entry name" value="HTH_DEOR"/>
    <property type="match status" value="1"/>
</dbReference>
<name>A0ABU5ZGR8_9BACL</name>
<keyword evidence="2" id="KW-0238">DNA-binding</keyword>
<dbReference type="PANTHER" id="PTHR38600">
    <property type="entry name" value="TRANSCRIPTIONAL REGULATORY PROTEIN"/>
    <property type="match status" value="1"/>
</dbReference>
<dbReference type="EMBL" id="JAYJLD010000001">
    <property type="protein sequence ID" value="MEB3100290.1"/>
    <property type="molecule type" value="Genomic_DNA"/>
</dbReference>
<dbReference type="SUPFAM" id="SSF46785">
    <property type="entry name" value="Winged helix' DNA-binding domain"/>
    <property type="match status" value="1"/>
</dbReference>
<sequence>MKKAAEYSTRKQLVTMLKKQGSLSVNEMAKQLGITEMAVRRHLNTLERDALLESVLVRQAMGRPVRMYSLTGLADELFPKNYHVLTLDLLKELEEAVDEDPVGNLFERRKDRLLRKYKARMEGKNLKQRVVEMTEIQNEQGYMAAWEIHEDGGFVIREFNCPISQVAQQYGQACRCELDLIRTLLEAEVKRKECLVNGGNKCMYLVSNKI</sequence>
<dbReference type="InterPro" id="IPR011991">
    <property type="entry name" value="ArsR-like_HTH"/>
</dbReference>
<dbReference type="PROSITE" id="PS51000">
    <property type="entry name" value="HTH_DEOR_2"/>
    <property type="match status" value="1"/>
</dbReference>
<gene>
    <name evidence="5" type="ORF">VF724_01280</name>
</gene>
<dbReference type="Gene3D" id="1.10.10.10">
    <property type="entry name" value="Winged helix-like DNA-binding domain superfamily/Winged helix DNA-binding domain"/>
    <property type="match status" value="1"/>
</dbReference>
<dbReference type="Proteomes" id="UP001310386">
    <property type="component" value="Unassembled WGS sequence"/>
</dbReference>
<protein>
    <submittedName>
        <fullName evidence="5">Metalloregulator ArsR/SmtB family transcription factor</fullName>
    </submittedName>
</protein>
<evidence type="ECO:0000256" key="3">
    <source>
        <dbReference type="ARBA" id="ARBA00023163"/>
    </source>
</evidence>
<keyword evidence="1" id="KW-0805">Transcription regulation</keyword>
<comment type="caution">
    <text evidence="5">The sequence shown here is derived from an EMBL/GenBank/DDBJ whole genome shotgun (WGS) entry which is preliminary data.</text>
</comment>